<evidence type="ECO:0000256" key="1">
    <source>
        <dbReference type="SAM" id="Coils"/>
    </source>
</evidence>
<comment type="caution">
    <text evidence="3">The sequence shown here is derived from an EMBL/GenBank/DDBJ whole genome shotgun (WGS) entry which is preliminary data.</text>
</comment>
<protein>
    <submittedName>
        <fullName evidence="3">Uncharacterized protein</fullName>
    </submittedName>
</protein>
<dbReference type="STRING" id="1888892.BFL28_10545"/>
<evidence type="ECO:0000313" key="3">
    <source>
        <dbReference type="EMBL" id="ODP39244.1"/>
    </source>
</evidence>
<feature type="transmembrane region" description="Helical" evidence="2">
    <location>
        <begin position="15"/>
        <end position="34"/>
    </location>
</feature>
<feature type="coiled-coil region" evidence="1">
    <location>
        <begin position="41"/>
        <end position="75"/>
    </location>
</feature>
<dbReference type="AlphaFoldDB" id="A0A1E3LZT0"/>
<keyword evidence="4" id="KW-1185">Reference proteome</keyword>
<organism evidence="3 4">
    <name type="scientific">Sphingomonas turrisvirgatae</name>
    <dbReference type="NCBI Taxonomy" id="1888892"/>
    <lineage>
        <taxon>Bacteria</taxon>
        <taxon>Pseudomonadati</taxon>
        <taxon>Pseudomonadota</taxon>
        <taxon>Alphaproteobacteria</taxon>
        <taxon>Sphingomonadales</taxon>
        <taxon>Sphingomonadaceae</taxon>
        <taxon>Sphingomonas</taxon>
    </lineage>
</organism>
<name>A0A1E3LZT0_9SPHN</name>
<evidence type="ECO:0000313" key="4">
    <source>
        <dbReference type="Proteomes" id="UP000094487"/>
    </source>
</evidence>
<proteinExistence type="predicted"/>
<evidence type="ECO:0000256" key="2">
    <source>
        <dbReference type="SAM" id="Phobius"/>
    </source>
</evidence>
<keyword evidence="2" id="KW-1133">Transmembrane helix</keyword>
<dbReference type="RefSeq" id="WP_069319016.1">
    <property type="nucleotide sequence ID" value="NZ_MDDS01000006.1"/>
</dbReference>
<dbReference type="OrthoDB" id="10010603at2"/>
<sequence length="131" mass="14279">MTPLALGLTEVLRQWKLIGLGLAIIGGLLLYIMWQGAETRAASYKAQAQAAETVITQLKKRNTVLEREALQKEADDTTINARADELKEKIDEAAKQVPRDAVTDPAARAVGCARLQRSGQTGSAEYRRLCG</sequence>
<keyword evidence="1" id="KW-0175">Coiled coil</keyword>
<dbReference type="Proteomes" id="UP000094487">
    <property type="component" value="Unassembled WGS sequence"/>
</dbReference>
<keyword evidence="2" id="KW-0472">Membrane</keyword>
<reference evidence="3 4" key="1">
    <citation type="submission" date="2016-08" db="EMBL/GenBank/DDBJ databases">
        <title>Draft genome of the agarase producing Sphingomonas sp. MCT13.</title>
        <authorList>
            <person name="D'Andrea M.M."/>
            <person name="Rossolini G.M."/>
            <person name="Thaller M.C."/>
        </authorList>
    </citation>
    <scope>NUCLEOTIDE SEQUENCE [LARGE SCALE GENOMIC DNA]</scope>
    <source>
        <strain evidence="3 4">MCT13</strain>
    </source>
</reference>
<gene>
    <name evidence="3" type="ORF">BFL28_10545</name>
</gene>
<accession>A0A1E3LZT0</accession>
<dbReference type="EMBL" id="MDDS01000006">
    <property type="protein sequence ID" value="ODP39244.1"/>
    <property type="molecule type" value="Genomic_DNA"/>
</dbReference>
<keyword evidence="2" id="KW-0812">Transmembrane</keyword>